<comment type="caution">
    <text evidence="3">The sequence shown here is derived from an EMBL/GenBank/DDBJ whole genome shotgun (WGS) entry which is preliminary data.</text>
</comment>
<feature type="region of interest" description="Disordered" evidence="1">
    <location>
        <begin position="286"/>
        <end position="313"/>
    </location>
</feature>
<gene>
    <name evidence="4" type="ORF">FNK824_LOCUS22941</name>
    <name evidence="3" type="ORF">OTI717_LOCUS16202</name>
    <name evidence="2" type="ORF">SEV965_LOCUS35061</name>
</gene>
<dbReference type="AlphaFoldDB" id="A0A818YX54"/>
<sequence length="313" mass="36965">MGVIYESMERFYEAKRYYCKVRPKLRFNIDQSVNLTLIDVRIATCYTALKIHTKAIQRYIQALEQSQMIGDSILIGKVRAHLGIAYLKANEYNKVIEQFVDVIILMDVIARPFVHEIYLIIAETLLKVNDIINAMIYYEKFVDRFEEDEEHDPELWSNTCERLIYCLGCIWLEIADFTQSFTYCMKAIRILVSKPDLKRYALSITIIIDNTSWHREVTDDTKPPQRSWRKQMIANWLNDHNVLYADDISKAELLQLTYANLQRKKYKVKQCEATFKKADMFAERMEEELNDDDDEDEYNVYSADTDDDDGDDE</sequence>
<dbReference type="InterPro" id="IPR011990">
    <property type="entry name" value="TPR-like_helical_dom_sf"/>
</dbReference>
<evidence type="ECO:0000313" key="5">
    <source>
        <dbReference type="Proteomes" id="UP000663823"/>
    </source>
</evidence>
<evidence type="ECO:0000313" key="4">
    <source>
        <dbReference type="EMBL" id="CAF3945940.1"/>
    </source>
</evidence>
<organism evidence="3 5">
    <name type="scientific">Rotaria sordida</name>
    <dbReference type="NCBI Taxonomy" id="392033"/>
    <lineage>
        <taxon>Eukaryota</taxon>
        <taxon>Metazoa</taxon>
        <taxon>Spiralia</taxon>
        <taxon>Gnathifera</taxon>
        <taxon>Rotifera</taxon>
        <taxon>Eurotatoria</taxon>
        <taxon>Bdelloidea</taxon>
        <taxon>Philodinida</taxon>
        <taxon>Philodinidae</taxon>
        <taxon>Rotaria</taxon>
    </lineage>
</organism>
<proteinExistence type="predicted"/>
<name>A0A818YX54_9BILA</name>
<reference evidence="3" key="1">
    <citation type="submission" date="2021-02" db="EMBL/GenBank/DDBJ databases">
        <authorList>
            <person name="Nowell W R."/>
        </authorList>
    </citation>
    <scope>NUCLEOTIDE SEQUENCE</scope>
</reference>
<dbReference type="Proteomes" id="UP000663874">
    <property type="component" value="Unassembled WGS sequence"/>
</dbReference>
<evidence type="ECO:0000256" key="1">
    <source>
        <dbReference type="SAM" id="MobiDB-lite"/>
    </source>
</evidence>
<protein>
    <submittedName>
        <fullName evidence="3">Uncharacterized protein</fullName>
    </submittedName>
</protein>
<accession>A0A818YX54</accession>
<dbReference type="EMBL" id="CAJOAX010001996">
    <property type="protein sequence ID" value="CAF3762589.1"/>
    <property type="molecule type" value="Genomic_DNA"/>
</dbReference>
<dbReference type="SUPFAM" id="SSF48452">
    <property type="entry name" value="TPR-like"/>
    <property type="match status" value="1"/>
</dbReference>
<dbReference type="EMBL" id="CAJNOU010005503">
    <property type="protein sequence ID" value="CAF1480249.1"/>
    <property type="molecule type" value="Genomic_DNA"/>
</dbReference>
<dbReference type="Gene3D" id="1.25.40.10">
    <property type="entry name" value="Tetratricopeptide repeat domain"/>
    <property type="match status" value="1"/>
</dbReference>
<dbReference type="Proteomes" id="UP000663823">
    <property type="component" value="Unassembled WGS sequence"/>
</dbReference>
<dbReference type="EMBL" id="CAJOBE010004756">
    <property type="protein sequence ID" value="CAF3945940.1"/>
    <property type="molecule type" value="Genomic_DNA"/>
</dbReference>
<evidence type="ECO:0000313" key="2">
    <source>
        <dbReference type="EMBL" id="CAF1480249.1"/>
    </source>
</evidence>
<evidence type="ECO:0000313" key="3">
    <source>
        <dbReference type="EMBL" id="CAF3762589.1"/>
    </source>
</evidence>
<dbReference type="Proteomes" id="UP000663889">
    <property type="component" value="Unassembled WGS sequence"/>
</dbReference>